<dbReference type="AlphaFoldDB" id="A0AAN9MYM0"/>
<comment type="caution">
    <text evidence="1">The sequence shown here is derived from an EMBL/GenBank/DDBJ whole genome shotgun (WGS) entry which is preliminary data.</text>
</comment>
<dbReference type="EMBL" id="JAYMYQ010000001">
    <property type="protein sequence ID" value="KAK7360652.1"/>
    <property type="molecule type" value="Genomic_DNA"/>
</dbReference>
<keyword evidence="2" id="KW-1185">Reference proteome</keyword>
<protein>
    <submittedName>
        <fullName evidence="1">Uncharacterized protein</fullName>
    </submittedName>
</protein>
<evidence type="ECO:0000313" key="2">
    <source>
        <dbReference type="Proteomes" id="UP001367508"/>
    </source>
</evidence>
<accession>A0AAN9MYM0</accession>
<gene>
    <name evidence="1" type="ORF">VNO77_02661</name>
</gene>
<sequence>MDSIRRRFRGQRLSKGAPLVSELERDLTAHCKAMLPSLVGLHIILAFLTPSHPWLKEKSYNLPSAAMRTCWCATVDPLVPALFSFLDPSCGCQFSLSFLLRLPKWWQASARSHKTGTSTELACANRGDSYITRHLSNVLLQEDDVCTAFYLVPFIRILSDGLFTFRRGDSPLNQRSWSLYGNGELKWSGRIRSVRPDRSECNKARHFLLKDLV</sequence>
<evidence type="ECO:0000313" key="1">
    <source>
        <dbReference type="EMBL" id="KAK7360652.1"/>
    </source>
</evidence>
<name>A0AAN9MYM0_CANGL</name>
<dbReference type="Proteomes" id="UP001367508">
    <property type="component" value="Unassembled WGS sequence"/>
</dbReference>
<proteinExistence type="predicted"/>
<reference evidence="1 2" key="1">
    <citation type="submission" date="2024-01" db="EMBL/GenBank/DDBJ databases">
        <title>The genomes of 5 underutilized Papilionoideae crops provide insights into root nodulation and disease resistanc.</title>
        <authorList>
            <person name="Jiang F."/>
        </authorList>
    </citation>
    <scope>NUCLEOTIDE SEQUENCE [LARGE SCALE GENOMIC DNA]</scope>
    <source>
        <strain evidence="1">LVBAO_FW01</strain>
        <tissue evidence="1">Leaves</tissue>
    </source>
</reference>
<organism evidence="1 2">
    <name type="scientific">Canavalia gladiata</name>
    <name type="common">Sword bean</name>
    <name type="synonym">Dolichos gladiatus</name>
    <dbReference type="NCBI Taxonomy" id="3824"/>
    <lineage>
        <taxon>Eukaryota</taxon>
        <taxon>Viridiplantae</taxon>
        <taxon>Streptophyta</taxon>
        <taxon>Embryophyta</taxon>
        <taxon>Tracheophyta</taxon>
        <taxon>Spermatophyta</taxon>
        <taxon>Magnoliopsida</taxon>
        <taxon>eudicotyledons</taxon>
        <taxon>Gunneridae</taxon>
        <taxon>Pentapetalae</taxon>
        <taxon>rosids</taxon>
        <taxon>fabids</taxon>
        <taxon>Fabales</taxon>
        <taxon>Fabaceae</taxon>
        <taxon>Papilionoideae</taxon>
        <taxon>50 kb inversion clade</taxon>
        <taxon>NPAAA clade</taxon>
        <taxon>indigoferoid/millettioid clade</taxon>
        <taxon>Phaseoleae</taxon>
        <taxon>Canavalia</taxon>
    </lineage>
</organism>